<dbReference type="Gene3D" id="3.40.630.30">
    <property type="match status" value="1"/>
</dbReference>
<dbReference type="PROSITE" id="PS51186">
    <property type="entry name" value="GNAT"/>
    <property type="match status" value="1"/>
</dbReference>
<dbReference type="EMBL" id="JOPA01000020">
    <property type="protein sequence ID" value="OUI93772.1"/>
    <property type="molecule type" value="Genomic_DNA"/>
</dbReference>
<dbReference type="RefSeq" id="WP_086659444.1">
    <property type="nucleotide sequence ID" value="NZ_JBJJWX010000003.1"/>
</dbReference>
<feature type="domain" description="N-acetyltransferase" evidence="1">
    <location>
        <begin position="8"/>
        <end position="162"/>
    </location>
</feature>
<dbReference type="Proteomes" id="UP000194641">
    <property type="component" value="Unassembled WGS sequence"/>
</dbReference>
<evidence type="ECO:0000259" key="1">
    <source>
        <dbReference type="PROSITE" id="PS51186"/>
    </source>
</evidence>
<evidence type="ECO:0000313" key="3">
    <source>
        <dbReference type="Proteomes" id="UP000194641"/>
    </source>
</evidence>
<name>A0A252AU90_9PROT</name>
<dbReference type="GO" id="GO:0016747">
    <property type="term" value="F:acyltransferase activity, transferring groups other than amino-acyl groups"/>
    <property type="evidence" value="ECO:0007669"/>
    <property type="project" value="InterPro"/>
</dbReference>
<protein>
    <submittedName>
        <fullName evidence="2">GCN5 family acetyltransferase</fullName>
    </submittedName>
</protein>
<dbReference type="SUPFAM" id="SSF55729">
    <property type="entry name" value="Acyl-CoA N-acyltransferases (Nat)"/>
    <property type="match status" value="1"/>
</dbReference>
<organism evidence="2 3">
    <name type="scientific">Acetobacter indonesiensis</name>
    <dbReference type="NCBI Taxonomy" id="104101"/>
    <lineage>
        <taxon>Bacteria</taxon>
        <taxon>Pseudomonadati</taxon>
        <taxon>Pseudomonadota</taxon>
        <taxon>Alphaproteobacteria</taxon>
        <taxon>Acetobacterales</taxon>
        <taxon>Acetobacteraceae</taxon>
        <taxon>Acetobacter</taxon>
    </lineage>
</organism>
<keyword evidence="2" id="KW-0808">Transferase</keyword>
<dbReference type="InterPro" id="IPR016181">
    <property type="entry name" value="Acyl_CoA_acyltransferase"/>
</dbReference>
<evidence type="ECO:0000313" key="2">
    <source>
        <dbReference type="EMBL" id="OUI93772.1"/>
    </source>
</evidence>
<dbReference type="CDD" id="cd04301">
    <property type="entry name" value="NAT_SF"/>
    <property type="match status" value="1"/>
</dbReference>
<reference evidence="3" key="1">
    <citation type="submission" date="2014-06" db="EMBL/GenBank/DDBJ databases">
        <authorList>
            <person name="Winans N.J."/>
            <person name="Newell P.D."/>
            <person name="Douglas A.E."/>
        </authorList>
    </citation>
    <scope>NUCLEOTIDE SEQUENCE [LARGE SCALE GENOMIC DNA]</scope>
</reference>
<dbReference type="AlphaFoldDB" id="A0A252AU90"/>
<accession>A0A252AU90</accession>
<proteinExistence type="predicted"/>
<dbReference type="Pfam" id="PF00583">
    <property type="entry name" value="Acetyltransf_1"/>
    <property type="match status" value="1"/>
</dbReference>
<sequence length="173" mass="18915">MTPAFADTIWRPMMPADLAATIALAATVHADYPEDDEIFMERLTLAPKGCWVLDGLSGLAGYLISHPWKGCLTPRLNCLLGTLPSPADRWYIHDLALAESTRGQGLAQKAIAVVDRVARNHALPIISLTSTRYALSFWQKQGFVTEAVSAEEQAVLASYDEEASFLSRPVRGD</sequence>
<comment type="caution">
    <text evidence="2">The sequence shown here is derived from an EMBL/GenBank/DDBJ whole genome shotgun (WGS) entry which is preliminary data.</text>
</comment>
<gene>
    <name evidence="2" type="ORF">HK17_07340</name>
</gene>
<dbReference type="InterPro" id="IPR000182">
    <property type="entry name" value="GNAT_dom"/>
</dbReference>